<organism evidence="6 7">
    <name type="scientific">Neoarthrinium moseri</name>
    <dbReference type="NCBI Taxonomy" id="1658444"/>
    <lineage>
        <taxon>Eukaryota</taxon>
        <taxon>Fungi</taxon>
        <taxon>Dikarya</taxon>
        <taxon>Ascomycota</taxon>
        <taxon>Pezizomycotina</taxon>
        <taxon>Sordariomycetes</taxon>
        <taxon>Xylariomycetidae</taxon>
        <taxon>Amphisphaeriales</taxon>
        <taxon>Apiosporaceae</taxon>
        <taxon>Neoarthrinium</taxon>
    </lineage>
</organism>
<protein>
    <recommendedName>
        <fullName evidence="5">MYND-type domain-containing protein</fullName>
    </recommendedName>
</protein>
<dbReference type="InterPro" id="IPR002893">
    <property type="entry name" value="Znf_MYND"/>
</dbReference>
<keyword evidence="7" id="KW-1185">Reference proteome</keyword>
<dbReference type="Proteomes" id="UP000829685">
    <property type="component" value="Unassembled WGS sequence"/>
</dbReference>
<evidence type="ECO:0000256" key="3">
    <source>
        <dbReference type="ARBA" id="ARBA00022833"/>
    </source>
</evidence>
<evidence type="ECO:0000313" key="7">
    <source>
        <dbReference type="Proteomes" id="UP000829685"/>
    </source>
</evidence>
<evidence type="ECO:0000313" key="6">
    <source>
        <dbReference type="EMBL" id="KAI1872521.1"/>
    </source>
</evidence>
<name>A0A9Q0AMR2_9PEZI</name>
<comment type="caution">
    <text evidence="6">The sequence shown here is derived from an EMBL/GenBank/DDBJ whole genome shotgun (WGS) entry which is preliminary data.</text>
</comment>
<dbReference type="Gene3D" id="6.10.140.2220">
    <property type="match status" value="1"/>
</dbReference>
<accession>A0A9Q0AMR2</accession>
<dbReference type="Pfam" id="PF01753">
    <property type="entry name" value="zf-MYND"/>
    <property type="match status" value="1"/>
</dbReference>
<evidence type="ECO:0000256" key="1">
    <source>
        <dbReference type="ARBA" id="ARBA00022723"/>
    </source>
</evidence>
<proteinExistence type="predicted"/>
<dbReference type="GO" id="GO:0008270">
    <property type="term" value="F:zinc ion binding"/>
    <property type="evidence" value="ECO:0007669"/>
    <property type="project" value="UniProtKB-KW"/>
</dbReference>
<dbReference type="EMBL" id="JAFIMR010000011">
    <property type="protein sequence ID" value="KAI1872521.1"/>
    <property type="molecule type" value="Genomic_DNA"/>
</dbReference>
<evidence type="ECO:0000256" key="4">
    <source>
        <dbReference type="PROSITE-ProRule" id="PRU00134"/>
    </source>
</evidence>
<reference evidence="6" key="1">
    <citation type="submission" date="2021-03" db="EMBL/GenBank/DDBJ databases">
        <title>Revisited historic fungal species revealed as producer of novel bioactive compounds through whole genome sequencing and comparative genomics.</title>
        <authorList>
            <person name="Vignolle G.A."/>
            <person name="Hochenegger N."/>
            <person name="Mach R.L."/>
            <person name="Mach-Aigner A.R."/>
            <person name="Javad Rahimi M."/>
            <person name="Salim K.A."/>
            <person name="Chan C.M."/>
            <person name="Lim L.B.L."/>
            <person name="Cai F."/>
            <person name="Druzhinina I.S."/>
            <person name="U'Ren J.M."/>
            <person name="Derntl C."/>
        </authorList>
    </citation>
    <scope>NUCLEOTIDE SEQUENCE</scope>
    <source>
        <strain evidence="6">TUCIM 5799</strain>
    </source>
</reference>
<evidence type="ECO:0000256" key="2">
    <source>
        <dbReference type="ARBA" id="ARBA00022771"/>
    </source>
</evidence>
<dbReference type="AlphaFoldDB" id="A0A9Q0AMR2"/>
<feature type="domain" description="MYND-type" evidence="5">
    <location>
        <begin position="175"/>
        <end position="213"/>
    </location>
</feature>
<keyword evidence="2 4" id="KW-0863">Zinc-finger</keyword>
<dbReference type="SUPFAM" id="SSF144232">
    <property type="entry name" value="HIT/MYND zinc finger-like"/>
    <property type="match status" value="1"/>
</dbReference>
<dbReference type="PROSITE" id="PS50865">
    <property type="entry name" value="ZF_MYND_2"/>
    <property type="match status" value="1"/>
</dbReference>
<sequence length="243" mass="27734">MGVWGRGLLQSDNDYDIAGDLNDMLGCTVFMPPKEEAADVLEKLNGGLLSRKLDEILEPSFQASRSWYPRERVFVILAVLAMQIGAKIESRHMTALKVLRATLSNMFQQLQLVTAIEEYKNDGTRWLLGSKGLQDTMFSSMDGEGEDDNGDEFFYSGLGHSVDQDPYPHTWSKRCLSCGESNSELLRCSRCHMARYWDKRCQKHDWQKHKLVCEPVAPRSVSVPDIHSDEFKEFLEQCHGHKE</sequence>
<keyword evidence="3" id="KW-0862">Zinc</keyword>
<evidence type="ECO:0000259" key="5">
    <source>
        <dbReference type="PROSITE" id="PS50865"/>
    </source>
</evidence>
<keyword evidence="1" id="KW-0479">Metal-binding</keyword>
<gene>
    <name evidence="6" type="ORF">JX265_005401</name>
</gene>